<organism evidence="1 2">
    <name type="scientific">Paenibacillus contaminans</name>
    <dbReference type="NCBI Taxonomy" id="450362"/>
    <lineage>
        <taxon>Bacteria</taxon>
        <taxon>Bacillati</taxon>
        <taxon>Bacillota</taxon>
        <taxon>Bacilli</taxon>
        <taxon>Bacillales</taxon>
        <taxon>Paenibacillaceae</taxon>
        <taxon>Paenibacillus</taxon>
    </lineage>
</organism>
<comment type="caution">
    <text evidence="1">The sequence shown here is derived from an EMBL/GenBank/DDBJ whole genome shotgun (WGS) entry which is preliminary data.</text>
</comment>
<protein>
    <submittedName>
        <fullName evidence="1">Uncharacterized protein</fullName>
    </submittedName>
</protein>
<keyword evidence="2" id="KW-1185">Reference proteome</keyword>
<dbReference type="Proteomes" id="UP000250369">
    <property type="component" value="Unassembled WGS sequence"/>
</dbReference>
<name>A0A329MRD3_9BACL</name>
<gene>
    <name evidence="1" type="ORF">DQG23_07440</name>
</gene>
<evidence type="ECO:0000313" key="1">
    <source>
        <dbReference type="EMBL" id="RAV21878.1"/>
    </source>
</evidence>
<proteinExistence type="predicted"/>
<evidence type="ECO:0000313" key="2">
    <source>
        <dbReference type="Proteomes" id="UP000250369"/>
    </source>
</evidence>
<dbReference type="AlphaFoldDB" id="A0A329MRD3"/>
<reference evidence="1 2" key="1">
    <citation type="journal article" date="2009" name="Int. J. Syst. Evol. Microbiol.">
        <title>Paenibacillus contaminans sp. nov., isolated from a contaminated laboratory plate.</title>
        <authorList>
            <person name="Chou J.H."/>
            <person name="Lee J.H."/>
            <person name="Lin M.C."/>
            <person name="Chang P.S."/>
            <person name="Arun A.B."/>
            <person name="Young C.C."/>
            <person name="Chen W.M."/>
        </authorList>
    </citation>
    <scope>NUCLEOTIDE SEQUENCE [LARGE SCALE GENOMIC DNA]</scope>
    <source>
        <strain evidence="1 2">CKOBP-6</strain>
    </source>
</reference>
<accession>A0A329MRD3</accession>
<sequence length="67" mass="7798">MRSEAGFPNGETGFLQIQECIYFTCQVLLFQRETRLSLKEGEAVYPWWNTHIILSFELAIAHTFDTV</sequence>
<dbReference type="EMBL" id="QMFB01000003">
    <property type="protein sequence ID" value="RAV21878.1"/>
    <property type="molecule type" value="Genomic_DNA"/>
</dbReference>